<gene>
    <name evidence="1" type="ORF">EVAR_88155_1</name>
</gene>
<evidence type="ECO:0000313" key="2">
    <source>
        <dbReference type="Proteomes" id="UP000299102"/>
    </source>
</evidence>
<dbReference type="Proteomes" id="UP000299102">
    <property type="component" value="Unassembled WGS sequence"/>
</dbReference>
<sequence>MLNVLGKDIPSRGCVRWVRHAAVSRANLYVFQLSLLQLLRSQPPRPMHVMQDLDVPPSTTVKCGSGAVNGCCHRCGDNVRIQRLNVPSEAQRERFNRTYV</sequence>
<keyword evidence="2" id="KW-1185">Reference proteome</keyword>
<protein>
    <submittedName>
        <fullName evidence="1">Uncharacterized protein</fullName>
    </submittedName>
</protein>
<dbReference type="EMBL" id="BGZK01000529">
    <property type="protein sequence ID" value="GBP48694.1"/>
    <property type="molecule type" value="Genomic_DNA"/>
</dbReference>
<name>A0A4C1WEU9_EUMVA</name>
<organism evidence="1 2">
    <name type="scientific">Eumeta variegata</name>
    <name type="common">Bagworm moth</name>
    <name type="synonym">Eumeta japonica</name>
    <dbReference type="NCBI Taxonomy" id="151549"/>
    <lineage>
        <taxon>Eukaryota</taxon>
        <taxon>Metazoa</taxon>
        <taxon>Ecdysozoa</taxon>
        <taxon>Arthropoda</taxon>
        <taxon>Hexapoda</taxon>
        <taxon>Insecta</taxon>
        <taxon>Pterygota</taxon>
        <taxon>Neoptera</taxon>
        <taxon>Endopterygota</taxon>
        <taxon>Lepidoptera</taxon>
        <taxon>Glossata</taxon>
        <taxon>Ditrysia</taxon>
        <taxon>Tineoidea</taxon>
        <taxon>Psychidae</taxon>
        <taxon>Oiketicinae</taxon>
        <taxon>Eumeta</taxon>
    </lineage>
</organism>
<comment type="caution">
    <text evidence="1">The sequence shown here is derived from an EMBL/GenBank/DDBJ whole genome shotgun (WGS) entry which is preliminary data.</text>
</comment>
<reference evidence="1 2" key="1">
    <citation type="journal article" date="2019" name="Commun. Biol.">
        <title>The bagworm genome reveals a unique fibroin gene that provides high tensile strength.</title>
        <authorList>
            <person name="Kono N."/>
            <person name="Nakamura H."/>
            <person name="Ohtoshi R."/>
            <person name="Tomita M."/>
            <person name="Numata K."/>
            <person name="Arakawa K."/>
        </authorList>
    </citation>
    <scope>NUCLEOTIDE SEQUENCE [LARGE SCALE GENOMIC DNA]</scope>
</reference>
<evidence type="ECO:0000313" key="1">
    <source>
        <dbReference type="EMBL" id="GBP48694.1"/>
    </source>
</evidence>
<accession>A0A4C1WEU9</accession>
<proteinExistence type="predicted"/>
<dbReference type="AlphaFoldDB" id="A0A4C1WEU9"/>